<reference evidence="4 6" key="2">
    <citation type="submission" date="2016-11" db="EMBL/GenBank/DDBJ databases">
        <title>Description of two novel members of the family Erysipelotrichaceae: Ileibacterium lipovorans gen. nov., sp. nov. and Dubosiella newyorkensis, gen. nov., sp. nov.</title>
        <authorList>
            <person name="Cox L.M."/>
            <person name="Sohn J."/>
            <person name="Tyrrell K.L."/>
            <person name="Citron D.M."/>
            <person name="Lawson P.A."/>
            <person name="Patel N.B."/>
            <person name="Iizumi T."/>
            <person name="Perez-Perez G.I."/>
            <person name="Goldstein E.J."/>
            <person name="Blaser M.J."/>
        </authorList>
    </citation>
    <scope>NUCLEOTIDE SEQUENCE [LARGE SCALE GENOMIC DNA]</scope>
    <source>
        <strain evidence="4 6">NYU-BL-K8</strain>
    </source>
</reference>
<feature type="region of interest" description="Disordered" evidence="1">
    <location>
        <begin position="205"/>
        <end position="253"/>
    </location>
</feature>
<accession>A0A140DSY9</accession>
<dbReference type="KEGG" id="fro:AALO17_06320"/>
<reference evidence="3 5" key="1">
    <citation type="journal article" date="2016" name="Gut Pathog.">
        <title>Whole genome sequencing of "Faecalibaculum rodentium" ALO17, isolated from C57BL/6J laboratory mouse feces.</title>
        <authorList>
            <person name="Lim S."/>
            <person name="Chang D.H."/>
            <person name="Ahn S."/>
            <person name="Kim B.C."/>
        </authorList>
    </citation>
    <scope>NUCLEOTIDE SEQUENCE [LARGE SCALE GENOMIC DNA]</scope>
    <source>
        <strain evidence="3 5">Alo17</strain>
    </source>
</reference>
<keyword evidence="5" id="KW-1185">Reference proteome</keyword>
<dbReference type="Proteomes" id="UP000069771">
    <property type="component" value="Chromosome"/>
</dbReference>
<feature type="transmembrane region" description="Helical" evidence="2">
    <location>
        <begin position="14"/>
        <end position="35"/>
    </location>
</feature>
<organism evidence="3 5">
    <name type="scientific">Faecalibaculum rodentium</name>
    <dbReference type="NCBI Taxonomy" id="1702221"/>
    <lineage>
        <taxon>Bacteria</taxon>
        <taxon>Bacillati</taxon>
        <taxon>Bacillota</taxon>
        <taxon>Erysipelotrichia</taxon>
        <taxon>Erysipelotrichales</taxon>
        <taxon>Erysipelotrichaceae</taxon>
        <taxon>Faecalibaculum</taxon>
    </lineage>
</organism>
<dbReference type="GeneID" id="78477452"/>
<dbReference type="Proteomes" id="UP000186758">
    <property type="component" value="Unassembled WGS sequence"/>
</dbReference>
<dbReference type="EMBL" id="CP011391">
    <property type="protein sequence ID" value="AMK53766.1"/>
    <property type="molecule type" value="Genomic_DNA"/>
</dbReference>
<dbReference type="EMBL" id="MPJZ01000065">
    <property type="protein sequence ID" value="OLU44514.1"/>
    <property type="molecule type" value="Genomic_DNA"/>
</dbReference>
<evidence type="ECO:0000313" key="3">
    <source>
        <dbReference type="EMBL" id="AMK53766.1"/>
    </source>
</evidence>
<evidence type="ECO:0008006" key="7">
    <source>
        <dbReference type="Google" id="ProtNLM"/>
    </source>
</evidence>
<dbReference type="STRING" id="1702221.AALO17_06320"/>
<evidence type="ECO:0000256" key="1">
    <source>
        <dbReference type="SAM" id="MobiDB-lite"/>
    </source>
</evidence>
<evidence type="ECO:0000313" key="4">
    <source>
        <dbReference type="EMBL" id="OLU44514.1"/>
    </source>
</evidence>
<keyword evidence="2" id="KW-0472">Membrane</keyword>
<proteinExistence type="predicted"/>
<keyword evidence="2" id="KW-0812">Transmembrane</keyword>
<sequence>MEWKSQIADDVKRYIKYGLIGLISFIGAGLALFFLTRPAADVVLARTEINFGEQIKTSDLVEKVGDFLVKEEQRVAPTVIQLTDFSVSMTELDTTVLGDQEIRFSFSKDFPDVVKKVRVVDREAPVITLHTENMEFTIEQFESEDLMSYVSIADNATNTESLTVQGKVDGTIVEGSDLEYQITAADESGNKAYAVLKIHIKEPEKEPEIEELGDISEKPDSVEEPANQSPSANQTALPVPSAPSSSVVQPSHKPSNKLYLFSDGYTMANVTGACMADLQTSPYPGACIPLQDASGIYTGMELRFD</sequence>
<evidence type="ECO:0000313" key="6">
    <source>
        <dbReference type="Proteomes" id="UP000186758"/>
    </source>
</evidence>
<dbReference type="RefSeq" id="WP_067555316.1">
    <property type="nucleotide sequence ID" value="NZ_CAMTMS010000007.1"/>
</dbReference>
<dbReference type="AlphaFoldDB" id="A0A140DSY9"/>
<keyword evidence="2" id="KW-1133">Transmembrane helix</keyword>
<dbReference type="OrthoDB" id="3036087at2"/>
<name>A0A140DSY9_9FIRM</name>
<evidence type="ECO:0000256" key="2">
    <source>
        <dbReference type="SAM" id="Phobius"/>
    </source>
</evidence>
<evidence type="ECO:0000313" key="5">
    <source>
        <dbReference type="Proteomes" id="UP000069771"/>
    </source>
</evidence>
<feature type="compositionally biased region" description="Polar residues" evidence="1">
    <location>
        <begin position="226"/>
        <end position="236"/>
    </location>
</feature>
<protein>
    <recommendedName>
        <fullName evidence="7">Pesticidal crystal protein Cry22Aa Ig-like domain-containing protein</fullName>
    </recommendedName>
</protein>
<gene>
    <name evidence="3" type="ORF">AALO17_06320</name>
    <name evidence="4" type="ORF">BO223_07980</name>
</gene>
<feature type="compositionally biased region" description="Low complexity" evidence="1">
    <location>
        <begin position="238"/>
        <end position="251"/>
    </location>
</feature>